<dbReference type="EMBL" id="JACNJH010000129">
    <property type="protein sequence ID" value="MBC8361301.1"/>
    <property type="molecule type" value="Genomic_DNA"/>
</dbReference>
<dbReference type="InterPro" id="IPR001789">
    <property type="entry name" value="Sig_transdc_resp-reg_receiver"/>
</dbReference>
<dbReference type="AlphaFoldDB" id="A0A8J6NQR5"/>
<protein>
    <submittedName>
        <fullName evidence="5">Response regulator</fullName>
    </submittedName>
</protein>
<keyword evidence="2" id="KW-0902">Two-component regulatory system</keyword>
<dbReference type="Proteomes" id="UP000603434">
    <property type="component" value="Unassembled WGS sequence"/>
</dbReference>
<dbReference type="InterPro" id="IPR011006">
    <property type="entry name" value="CheY-like_superfamily"/>
</dbReference>
<evidence type="ECO:0000256" key="1">
    <source>
        <dbReference type="ARBA" id="ARBA00022553"/>
    </source>
</evidence>
<evidence type="ECO:0000256" key="2">
    <source>
        <dbReference type="ARBA" id="ARBA00023012"/>
    </source>
</evidence>
<dbReference type="PANTHER" id="PTHR44591">
    <property type="entry name" value="STRESS RESPONSE REGULATOR PROTEIN 1"/>
    <property type="match status" value="1"/>
</dbReference>
<dbReference type="PROSITE" id="PS50110">
    <property type="entry name" value="RESPONSE_REGULATORY"/>
    <property type="match status" value="1"/>
</dbReference>
<proteinExistence type="predicted"/>
<feature type="domain" description="Response regulatory" evidence="4">
    <location>
        <begin position="5"/>
        <end position="116"/>
    </location>
</feature>
<organism evidence="5 6">
    <name type="scientific">Candidatus Desulfatibia profunda</name>
    <dbReference type="NCBI Taxonomy" id="2841695"/>
    <lineage>
        <taxon>Bacteria</taxon>
        <taxon>Pseudomonadati</taxon>
        <taxon>Thermodesulfobacteriota</taxon>
        <taxon>Desulfobacteria</taxon>
        <taxon>Desulfobacterales</taxon>
        <taxon>Desulfobacterales incertae sedis</taxon>
        <taxon>Candidatus Desulfatibia</taxon>
    </lineage>
</organism>
<dbReference type="SMART" id="SM00448">
    <property type="entry name" value="REC"/>
    <property type="match status" value="1"/>
</dbReference>
<reference evidence="5 6" key="1">
    <citation type="submission" date="2020-08" db="EMBL/GenBank/DDBJ databases">
        <title>Bridging the membrane lipid divide: bacteria of the FCB group superphylum have the potential to synthesize archaeal ether lipids.</title>
        <authorList>
            <person name="Villanueva L."/>
            <person name="Von Meijenfeldt F.A.B."/>
            <person name="Westbye A.B."/>
            <person name="Yadav S."/>
            <person name="Hopmans E.C."/>
            <person name="Dutilh B.E."/>
            <person name="Sinninghe Damste J.S."/>
        </authorList>
    </citation>
    <scope>NUCLEOTIDE SEQUENCE [LARGE SCALE GENOMIC DNA]</scope>
    <source>
        <strain evidence="5">NIOZ-UU30</strain>
    </source>
</reference>
<keyword evidence="1 3" id="KW-0597">Phosphoprotein</keyword>
<dbReference type="SUPFAM" id="SSF52172">
    <property type="entry name" value="CheY-like"/>
    <property type="match status" value="1"/>
</dbReference>
<evidence type="ECO:0000313" key="5">
    <source>
        <dbReference type="EMBL" id="MBC8361301.1"/>
    </source>
</evidence>
<accession>A0A8J6NQR5</accession>
<dbReference type="Pfam" id="PF00072">
    <property type="entry name" value="Response_reg"/>
    <property type="match status" value="1"/>
</dbReference>
<dbReference type="Gene3D" id="3.40.50.2300">
    <property type="match status" value="1"/>
</dbReference>
<dbReference type="CDD" id="cd00156">
    <property type="entry name" value="REC"/>
    <property type="match status" value="1"/>
</dbReference>
<dbReference type="GO" id="GO:0000160">
    <property type="term" value="P:phosphorelay signal transduction system"/>
    <property type="evidence" value="ECO:0007669"/>
    <property type="project" value="UniProtKB-KW"/>
</dbReference>
<feature type="modified residue" description="4-aspartylphosphate" evidence="3">
    <location>
        <position position="54"/>
    </location>
</feature>
<name>A0A8J6NQR5_9BACT</name>
<evidence type="ECO:0000313" key="6">
    <source>
        <dbReference type="Proteomes" id="UP000603434"/>
    </source>
</evidence>
<comment type="caution">
    <text evidence="5">The sequence shown here is derived from an EMBL/GenBank/DDBJ whole genome shotgun (WGS) entry which is preliminary data.</text>
</comment>
<dbReference type="InterPro" id="IPR050595">
    <property type="entry name" value="Bact_response_regulator"/>
</dbReference>
<evidence type="ECO:0000259" key="4">
    <source>
        <dbReference type="PROSITE" id="PS50110"/>
    </source>
</evidence>
<sequence length="122" mass="13726">MEKKRILIVDDEKPVRLLLAKALGSQGYEITVVKNGVEAINQIEKKLYDLIITDYMMPQMDGLELTCRIKARYPFMPILVVSGKAPVQDLLKNGATACIMKPIGIYDLRCIVKTILNQGKMD</sequence>
<evidence type="ECO:0000256" key="3">
    <source>
        <dbReference type="PROSITE-ProRule" id="PRU00169"/>
    </source>
</evidence>
<dbReference type="PANTHER" id="PTHR44591:SF14">
    <property type="entry name" value="PROTEIN PILG"/>
    <property type="match status" value="1"/>
</dbReference>
<gene>
    <name evidence="5" type="ORF">H8E23_07880</name>
</gene>